<keyword evidence="1" id="KW-0732">Signal</keyword>
<dbReference type="AlphaFoldDB" id="A0A4R4DTH5"/>
<comment type="caution">
    <text evidence="2">The sequence shown here is derived from an EMBL/GenBank/DDBJ whole genome shotgun (WGS) entry which is preliminary data.</text>
</comment>
<sequence>MALPRITVLLLPVLLAACAGERAMRVDPVALRFATALETAEDGADAVVTRMDAFERLAMREEAAIAFAERRRRAGPPRVTPPGAGAAEAAGLVLTPAFTALGTYAHVLNQLAGGPPPEEPFLAPDGAGLVRAAAEGLDGVRETTGKTVPASVREAGLAGIAALAALPVTAAGQDNPRALAAQAAPQVGAVTALLRAVIGAEPGQGTRGVLRARRDLLDASHARFLAAIAADQRLGPGERYAIYRSIADLHETDPAPGHFTALAELLDRLDAANAALAAGSADGSEKVAAFEAAVARLGALAETSRRG</sequence>
<evidence type="ECO:0000256" key="1">
    <source>
        <dbReference type="SAM" id="SignalP"/>
    </source>
</evidence>
<protein>
    <recommendedName>
        <fullName evidence="4">DUF3829 domain-containing protein</fullName>
    </recommendedName>
</protein>
<evidence type="ECO:0000313" key="2">
    <source>
        <dbReference type="EMBL" id="TCZ65322.1"/>
    </source>
</evidence>
<keyword evidence="3" id="KW-1185">Reference proteome</keyword>
<dbReference type="Proteomes" id="UP000295023">
    <property type="component" value="Unassembled WGS sequence"/>
</dbReference>
<reference evidence="2 3" key="1">
    <citation type="submission" date="2019-03" db="EMBL/GenBank/DDBJ databases">
        <title>Paracraurococcus aquatilis NE82 genome sequence.</title>
        <authorList>
            <person name="Zhao Y."/>
            <person name="Du Z."/>
        </authorList>
    </citation>
    <scope>NUCLEOTIDE SEQUENCE [LARGE SCALE GENOMIC DNA]</scope>
    <source>
        <strain evidence="2 3">NE82</strain>
    </source>
</reference>
<gene>
    <name evidence="2" type="ORF">EXY23_03865</name>
</gene>
<organism evidence="2 3">
    <name type="scientific">Roseicella aquatilis</name>
    <dbReference type="NCBI Taxonomy" id="2527868"/>
    <lineage>
        <taxon>Bacteria</taxon>
        <taxon>Pseudomonadati</taxon>
        <taxon>Pseudomonadota</taxon>
        <taxon>Alphaproteobacteria</taxon>
        <taxon>Acetobacterales</taxon>
        <taxon>Roseomonadaceae</taxon>
        <taxon>Roseicella</taxon>
    </lineage>
</organism>
<dbReference type="EMBL" id="SKBM01000003">
    <property type="protein sequence ID" value="TCZ65322.1"/>
    <property type="molecule type" value="Genomic_DNA"/>
</dbReference>
<name>A0A4R4DTH5_9PROT</name>
<dbReference type="OrthoDB" id="7273206at2"/>
<evidence type="ECO:0000313" key="3">
    <source>
        <dbReference type="Proteomes" id="UP000295023"/>
    </source>
</evidence>
<feature type="chain" id="PRO_5020827780" description="DUF3829 domain-containing protein" evidence="1">
    <location>
        <begin position="20"/>
        <end position="307"/>
    </location>
</feature>
<accession>A0A4R4DTH5</accession>
<feature type="signal peptide" evidence="1">
    <location>
        <begin position="1"/>
        <end position="19"/>
    </location>
</feature>
<dbReference type="RefSeq" id="WP_132284760.1">
    <property type="nucleotide sequence ID" value="NZ_SKBM01000003.1"/>
</dbReference>
<dbReference type="PROSITE" id="PS51257">
    <property type="entry name" value="PROKAR_LIPOPROTEIN"/>
    <property type="match status" value="1"/>
</dbReference>
<proteinExistence type="predicted"/>
<evidence type="ECO:0008006" key="4">
    <source>
        <dbReference type="Google" id="ProtNLM"/>
    </source>
</evidence>